<protein>
    <recommendedName>
        <fullName evidence="1">Replication-associated protein ORF2/G2P domain-containing protein</fullName>
    </recommendedName>
</protein>
<evidence type="ECO:0000313" key="2">
    <source>
        <dbReference type="EMBL" id="GAI81574.1"/>
    </source>
</evidence>
<dbReference type="InterPro" id="IPR056906">
    <property type="entry name" value="ORF2/G2P_dom"/>
</dbReference>
<dbReference type="AlphaFoldDB" id="X1TNH2"/>
<organism evidence="2">
    <name type="scientific">marine sediment metagenome</name>
    <dbReference type="NCBI Taxonomy" id="412755"/>
    <lineage>
        <taxon>unclassified sequences</taxon>
        <taxon>metagenomes</taxon>
        <taxon>ecological metagenomes</taxon>
    </lineage>
</organism>
<feature type="domain" description="Replication-associated protein ORF2/G2P" evidence="1">
    <location>
        <begin position="30"/>
        <end position="129"/>
    </location>
</feature>
<sequence length="153" mass="18719">MSKYTTKYTQVNPLLRQAWVNLLNRYEWTWFATLTFRDLPKSYTAINRTNRWLTAIKKQEKRPIGYYMVTEWFKTQKCPHMHLLMGGLQGVNRSKWWKVWFTWYGRNRILEYKKELGCQFYLTKYVIKEESDIGLFEIKGLQYINQLYFKGVD</sequence>
<reference evidence="2" key="1">
    <citation type="journal article" date="2014" name="Front. Microbiol.">
        <title>High frequency of phylogenetically diverse reductive dehalogenase-homologous genes in deep subseafloor sedimentary metagenomes.</title>
        <authorList>
            <person name="Kawai M."/>
            <person name="Futagami T."/>
            <person name="Toyoda A."/>
            <person name="Takaki Y."/>
            <person name="Nishi S."/>
            <person name="Hori S."/>
            <person name="Arai W."/>
            <person name="Tsubouchi T."/>
            <person name="Morono Y."/>
            <person name="Uchiyama I."/>
            <person name="Ito T."/>
            <person name="Fujiyama A."/>
            <person name="Inagaki F."/>
            <person name="Takami H."/>
        </authorList>
    </citation>
    <scope>NUCLEOTIDE SEQUENCE</scope>
    <source>
        <strain evidence="2">Expedition CK06-06</strain>
    </source>
</reference>
<dbReference type="Pfam" id="PF23343">
    <property type="entry name" value="REP_ORF2-G2P"/>
    <property type="match status" value="1"/>
</dbReference>
<comment type="caution">
    <text evidence="2">The sequence shown here is derived from an EMBL/GenBank/DDBJ whole genome shotgun (WGS) entry which is preliminary data.</text>
</comment>
<evidence type="ECO:0000259" key="1">
    <source>
        <dbReference type="Pfam" id="PF23343"/>
    </source>
</evidence>
<name>X1TNH2_9ZZZZ</name>
<gene>
    <name evidence="2" type="ORF">S12H4_19128</name>
</gene>
<proteinExistence type="predicted"/>
<accession>X1TNH2</accession>
<dbReference type="EMBL" id="BARW01009526">
    <property type="protein sequence ID" value="GAI81574.1"/>
    <property type="molecule type" value="Genomic_DNA"/>
</dbReference>